<evidence type="ECO:0000256" key="3">
    <source>
        <dbReference type="ARBA" id="ARBA00023163"/>
    </source>
</evidence>
<dbReference type="PANTHER" id="PTHR43537:SF5">
    <property type="entry name" value="UXU OPERON TRANSCRIPTIONAL REGULATOR"/>
    <property type="match status" value="1"/>
</dbReference>
<dbReference type="RefSeq" id="WP_274373030.1">
    <property type="nucleotide sequence ID" value="NZ_CP072943.1"/>
</dbReference>
<dbReference type="Proteomes" id="UP000671879">
    <property type="component" value="Chromosome"/>
</dbReference>
<keyword evidence="3" id="KW-0804">Transcription</keyword>
<dbReference type="Pfam" id="PF00392">
    <property type="entry name" value="GntR"/>
    <property type="match status" value="1"/>
</dbReference>
<dbReference type="AlphaFoldDB" id="A0A9Q7EYB9"/>
<keyword evidence="6" id="KW-1185">Reference proteome</keyword>
<evidence type="ECO:0000256" key="2">
    <source>
        <dbReference type="ARBA" id="ARBA00023125"/>
    </source>
</evidence>
<organism evidence="5 6">
    <name type="scientific">Aminithiophilus ramosus</name>
    <dbReference type="NCBI Taxonomy" id="3029084"/>
    <lineage>
        <taxon>Bacteria</taxon>
        <taxon>Thermotogati</taxon>
        <taxon>Synergistota</taxon>
        <taxon>Synergistia</taxon>
        <taxon>Synergistales</taxon>
        <taxon>Aminithiophilaceae</taxon>
        <taxon>Aminithiophilus</taxon>
    </lineage>
</organism>
<dbReference type="Gene3D" id="1.10.10.10">
    <property type="entry name" value="Winged helix-like DNA-binding domain superfamily/Winged helix DNA-binding domain"/>
    <property type="match status" value="1"/>
</dbReference>
<evidence type="ECO:0000313" key="6">
    <source>
        <dbReference type="Proteomes" id="UP000671879"/>
    </source>
</evidence>
<accession>A0A9Q7EYB9</accession>
<dbReference type="SUPFAM" id="SSF48008">
    <property type="entry name" value="GntR ligand-binding domain-like"/>
    <property type="match status" value="1"/>
</dbReference>
<dbReference type="InterPro" id="IPR008920">
    <property type="entry name" value="TF_FadR/GntR_C"/>
</dbReference>
<dbReference type="Gene3D" id="1.20.120.530">
    <property type="entry name" value="GntR ligand-binding domain-like"/>
    <property type="match status" value="1"/>
</dbReference>
<feature type="domain" description="HTH gntR-type" evidence="4">
    <location>
        <begin position="4"/>
        <end position="71"/>
    </location>
</feature>
<dbReference type="Pfam" id="PF07729">
    <property type="entry name" value="FCD"/>
    <property type="match status" value="1"/>
</dbReference>
<dbReference type="PROSITE" id="PS50949">
    <property type="entry name" value="HTH_GNTR"/>
    <property type="match status" value="1"/>
</dbReference>
<name>A0A9Q7EYB9_9BACT</name>
<proteinExistence type="predicted"/>
<dbReference type="PANTHER" id="PTHR43537">
    <property type="entry name" value="TRANSCRIPTIONAL REGULATOR, GNTR FAMILY"/>
    <property type="match status" value="1"/>
</dbReference>
<dbReference type="SMART" id="SM00895">
    <property type="entry name" value="FCD"/>
    <property type="match status" value="1"/>
</dbReference>
<dbReference type="SUPFAM" id="SSF46785">
    <property type="entry name" value="Winged helix' DNA-binding domain"/>
    <property type="match status" value="1"/>
</dbReference>
<dbReference type="InterPro" id="IPR011711">
    <property type="entry name" value="GntR_C"/>
</dbReference>
<reference evidence="6" key="1">
    <citation type="submission" date="2021-04" db="EMBL/GenBank/DDBJ databases">
        <title>A novel Synergistetes isolate from a pyrite-forming mixed culture.</title>
        <authorList>
            <person name="Bunk B."/>
            <person name="Sproer C."/>
            <person name="Spring S."/>
            <person name="Pester M."/>
        </authorList>
    </citation>
    <scope>NUCLEOTIDE SEQUENCE [LARGE SCALE GENOMIC DNA]</scope>
    <source>
        <strain evidence="6">J.5.4.2-T.3.5.2</strain>
    </source>
</reference>
<keyword evidence="2" id="KW-0238">DNA-binding</keyword>
<dbReference type="InterPro" id="IPR000524">
    <property type="entry name" value="Tscrpt_reg_HTH_GntR"/>
</dbReference>
<keyword evidence="1" id="KW-0805">Transcription regulation</keyword>
<sequence>MEVKSAEDKAYKAIIRLILEQKYPPGSSLVEAQLAEDLGMSRTPIRSALRRLTTDGFLENPFNRSCRVPKISRKDLEKLFNLRLLMESHAAHEAAINASDERKEEFEQLIEKERESYYTGDKNLYEINQQIHFGIANLSDNPYLAGAIKPLFWRSELYVFFFDTFYVSNERKPLLRDPDKSRSHREHKELIRAIFSRAPEDAREIMKTHILSTRKMLTTNASFQKGFKEM</sequence>
<dbReference type="PRINTS" id="PR00035">
    <property type="entry name" value="HTHGNTR"/>
</dbReference>
<evidence type="ECO:0000313" key="5">
    <source>
        <dbReference type="EMBL" id="QTX31841.1"/>
    </source>
</evidence>
<protein>
    <submittedName>
        <fullName evidence="5">GntR family transcriptional regulator</fullName>
    </submittedName>
</protein>
<dbReference type="InterPro" id="IPR036388">
    <property type="entry name" value="WH-like_DNA-bd_sf"/>
</dbReference>
<evidence type="ECO:0000256" key="1">
    <source>
        <dbReference type="ARBA" id="ARBA00023015"/>
    </source>
</evidence>
<dbReference type="EMBL" id="CP072943">
    <property type="protein sequence ID" value="QTX31841.1"/>
    <property type="molecule type" value="Genomic_DNA"/>
</dbReference>
<dbReference type="GO" id="GO:0003700">
    <property type="term" value="F:DNA-binding transcription factor activity"/>
    <property type="evidence" value="ECO:0007669"/>
    <property type="project" value="InterPro"/>
</dbReference>
<dbReference type="KEGG" id="aram:KAR29_10945"/>
<dbReference type="InterPro" id="IPR036390">
    <property type="entry name" value="WH_DNA-bd_sf"/>
</dbReference>
<gene>
    <name evidence="5" type="ORF">KAR29_10945</name>
</gene>
<dbReference type="GO" id="GO:0003677">
    <property type="term" value="F:DNA binding"/>
    <property type="evidence" value="ECO:0007669"/>
    <property type="project" value="UniProtKB-KW"/>
</dbReference>
<evidence type="ECO:0000259" key="4">
    <source>
        <dbReference type="PROSITE" id="PS50949"/>
    </source>
</evidence>
<dbReference type="SMART" id="SM00345">
    <property type="entry name" value="HTH_GNTR"/>
    <property type="match status" value="1"/>
</dbReference>